<dbReference type="GO" id="GO:0016020">
    <property type="term" value="C:membrane"/>
    <property type="evidence" value="ECO:0007669"/>
    <property type="project" value="UniProtKB-SubCell"/>
</dbReference>
<dbReference type="EMBL" id="JBJKTR010000005">
    <property type="protein sequence ID" value="KAL3369155.1"/>
    <property type="molecule type" value="Genomic_DNA"/>
</dbReference>
<keyword evidence="12" id="KW-1185">Reference proteome</keyword>
<dbReference type="PANTHER" id="PTHR48063">
    <property type="entry name" value="LRR RECEPTOR-LIKE KINASE"/>
    <property type="match status" value="1"/>
</dbReference>
<evidence type="ECO:0000256" key="3">
    <source>
        <dbReference type="ARBA" id="ARBA00022692"/>
    </source>
</evidence>
<keyword evidence="3 9" id="KW-0812">Transmembrane</keyword>
<evidence type="ECO:0000256" key="7">
    <source>
        <dbReference type="ARBA" id="ARBA00023136"/>
    </source>
</evidence>
<evidence type="ECO:0000256" key="9">
    <source>
        <dbReference type="SAM" id="Phobius"/>
    </source>
</evidence>
<dbReference type="AlphaFoldDB" id="A0ABD2UK10"/>
<evidence type="ECO:0000256" key="8">
    <source>
        <dbReference type="ARBA" id="ARBA00023180"/>
    </source>
</evidence>
<sequence length="213" mass="24742">FKAILITSISSKTWLITLQKKMKINRFLQFIIAFSMFIGLETSWGKTLCIKKEREALVQFKQGVIDEYDILSSWGREEEKQECCRWKGVKCSNKTGHVVMVDIHYIPQAYGLDVDQHLKGNNELCGPPLEKCPVHDDHTSRTNNVDEDDDMLLLFGFYVSVCSGFIVGFWGVIFTLVFNKSCRDAYFHMFINVANWIFVTTIMCLRRLKMLWS</sequence>
<proteinExistence type="predicted"/>
<dbReference type="InterPro" id="IPR032675">
    <property type="entry name" value="LRR_dom_sf"/>
</dbReference>
<evidence type="ECO:0000256" key="6">
    <source>
        <dbReference type="ARBA" id="ARBA00022989"/>
    </source>
</evidence>
<name>A0ABD2UK10_9SOLN</name>
<dbReference type="Pfam" id="PF08263">
    <property type="entry name" value="LRRNT_2"/>
    <property type="match status" value="1"/>
</dbReference>
<protein>
    <recommendedName>
        <fullName evidence="10">Leucine-rich repeat-containing N-terminal plant-type domain-containing protein</fullName>
    </recommendedName>
</protein>
<dbReference type="Proteomes" id="UP001627284">
    <property type="component" value="Unassembled WGS sequence"/>
</dbReference>
<dbReference type="InterPro" id="IPR046956">
    <property type="entry name" value="RLP23-like"/>
</dbReference>
<keyword evidence="5" id="KW-0677">Repeat</keyword>
<evidence type="ECO:0000313" key="12">
    <source>
        <dbReference type="Proteomes" id="UP001627284"/>
    </source>
</evidence>
<comment type="subcellular location">
    <subcellularLocation>
        <location evidence="1">Membrane</location>
        <topology evidence="1">Single-pass type I membrane protein</topology>
    </subcellularLocation>
</comment>
<accession>A0ABD2UK10</accession>
<evidence type="ECO:0000256" key="5">
    <source>
        <dbReference type="ARBA" id="ARBA00022737"/>
    </source>
</evidence>
<keyword evidence="6 9" id="KW-1133">Transmembrane helix</keyword>
<gene>
    <name evidence="11" type="ORF">AABB24_009791</name>
</gene>
<keyword evidence="7 9" id="KW-0472">Membrane</keyword>
<organism evidence="11 12">
    <name type="scientific">Solanum stoloniferum</name>
    <dbReference type="NCBI Taxonomy" id="62892"/>
    <lineage>
        <taxon>Eukaryota</taxon>
        <taxon>Viridiplantae</taxon>
        <taxon>Streptophyta</taxon>
        <taxon>Embryophyta</taxon>
        <taxon>Tracheophyta</taxon>
        <taxon>Spermatophyta</taxon>
        <taxon>Magnoliopsida</taxon>
        <taxon>eudicotyledons</taxon>
        <taxon>Gunneridae</taxon>
        <taxon>Pentapetalae</taxon>
        <taxon>asterids</taxon>
        <taxon>lamiids</taxon>
        <taxon>Solanales</taxon>
        <taxon>Solanaceae</taxon>
        <taxon>Solanoideae</taxon>
        <taxon>Solaneae</taxon>
        <taxon>Solanum</taxon>
    </lineage>
</organism>
<evidence type="ECO:0000256" key="2">
    <source>
        <dbReference type="ARBA" id="ARBA00022614"/>
    </source>
</evidence>
<evidence type="ECO:0000256" key="1">
    <source>
        <dbReference type="ARBA" id="ARBA00004479"/>
    </source>
</evidence>
<reference evidence="11 12" key="1">
    <citation type="submission" date="2024-05" db="EMBL/GenBank/DDBJ databases">
        <title>De novo assembly of an allotetraploid wild potato.</title>
        <authorList>
            <person name="Hosaka A.J."/>
        </authorList>
    </citation>
    <scope>NUCLEOTIDE SEQUENCE [LARGE SCALE GENOMIC DNA]</scope>
    <source>
        <tissue evidence="11">Young leaves</tissue>
    </source>
</reference>
<comment type="caution">
    <text evidence="11">The sequence shown here is derived from an EMBL/GenBank/DDBJ whole genome shotgun (WGS) entry which is preliminary data.</text>
</comment>
<evidence type="ECO:0000256" key="4">
    <source>
        <dbReference type="ARBA" id="ARBA00022729"/>
    </source>
</evidence>
<evidence type="ECO:0000259" key="10">
    <source>
        <dbReference type="Pfam" id="PF08263"/>
    </source>
</evidence>
<feature type="transmembrane region" description="Helical" evidence="9">
    <location>
        <begin position="151"/>
        <end position="173"/>
    </location>
</feature>
<evidence type="ECO:0000313" key="11">
    <source>
        <dbReference type="EMBL" id="KAL3369155.1"/>
    </source>
</evidence>
<keyword evidence="8" id="KW-0325">Glycoprotein</keyword>
<feature type="domain" description="Leucine-rich repeat-containing N-terminal plant-type" evidence="10">
    <location>
        <begin position="52"/>
        <end position="92"/>
    </location>
</feature>
<keyword evidence="2" id="KW-0433">Leucine-rich repeat</keyword>
<feature type="non-terminal residue" evidence="11">
    <location>
        <position position="1"/>
    </location>
</feature>
<dbReference type="Gene3D" id="3.80.10.10">
    <property type="entry name" value="Ribonuclease Inhibitor"/>
    <property type="match status" value="1"/>
</dbReference>
<dbReference type="PANTHER" id="PTHR48063:SF112">
    <property type="entry name" value="RECEPTOR LIKE PROTEIN 30-LIKE"/>
    <property type="match status" value="1"/>
</dbReference>
<keyword evidence="4" id="KW-0732">Signal</keyword>
<feature type="transmembrane region" description="Helical" evidence="9">
    <location>
        <begin position="185"/>
        <end position="205"/>
    </location>
</feature>
<dbReference type="InterPro" id="IPR013210">
    <property type="entry name" value="LRR_N_plant-typ"/>
</dbReference>
<feature type="transmembrane region" description="Helical" evidence="9">
    <location>
        <begin position="27"/>
        <end position="44"/>
    </location>
</feature>